<reference evidence="2" key="2">
    <citation type="submission" date="2005-06" db="EMBL/GenBank/DDBJ databases">
        <title>Sequencing of the draft genome and assembly of Crocosphaera watsonii WH 8501.</title>
        <authorList>
            <consortium name="US DOE Joint Genome Institute (JGI-PGF)"/>
            <person name="Copeland A."/>
            <person name="Lucas S."/>
            <person name="Lapidus A."/>
            <person name="Barry K."/>
            <person name="Detter C."/>
            <person name="Glavina T."/>
            <person name="Hammon N."/>
            <person name="Israni S."/>
            <person name="Pitluck S."/>
            <person name="Richardson P."/>
        </authorList>
    </citation>
    <scope>NUCLEOTIDE SEQUENCE [LARGE SCALE GENOMIC DNA]</scope>
    <source>
        <strain evidence="2">WH 8501</strain>
    </source>
</reference>
<dbReference type="KEGG" id="cwa:CwatDRAFT_6389"/>
<dbReference type="SUPFAM" id="SSF52540">
    <property type="entry name" value="P-loop containing nucleoside triphosphate hydrolases"/>
    <property type="match status" value="1"/>
</dbReference>
<reference evidence="2" key="3">
    <citation type="submission" date="2016-12" db="EMBL/GenBank/DDBJ databases">
        <title>Annotation of the draft genome assembly of Crocosphaera watsonii WH 8501.</title>
        <authorList>
            <consortium name="US DOE Joint Genome Institute (JGI-ORNL)"/>
            <person name="Larimer F."/>
            <person name="Land M."/>
        </authorList>
    </citation>
    <scope>NUCLEOTIDE SEQUENCE</scope>
    <source>
        <strain evidence="2">WH 8501</strain>
    </source>
</reference>
<gene>
    <name evidence="2" type="ORF">CwatDRAFT_6389</name>
</gene>
<dbReference type="PIRSF" id="PIRSF009320">
    <property type="entry name" value="Nuc_binding_HP_1000"/>
    <property type="match status" value="1"/>
</dbReference>
<dbReference type="PANTHER" id="PTHR13696:SF96">
    <property type="entry name" value="COBQ_COBB_MIND_PARA NUCLEOTIDE BINDING DOMAIN-CONTAINING PROTEIN"/>
    <property type="match status" value="1"/>
</dbReference>
<keyword evidence="3" id="KW-1185">Reference proteome</keyword>
<dbReference type="Pfam" id="PF01656">
    <property type="entry name" value="CbiA"/>
    <property type="match status" value="1"/>
</dbReference>
<organism evidence="2 3">
    <name type="scientific">Crocosphaera watsonii WH 8501</name>
    <dbReference type="NCBI Taxonomy" id="165597"/>
    <lineage>
        <taxon>Bacteria</taxon>
        <taxon>Bacillati</taxon>
        <taxon>Cyanobacteriota</taxon>
        <taxon>Cyanophyceae</taxon>
        <taxon>Oscillatoriophycideae</taxon>
        <taxon>Chroococcales</taxon>
        <taxon>Aphanothecaceae</taxon>
        <taxon>Crocosphaera</taxon>
    </lineage>
</organism>
<protein>
    <submittedName>
        <fullName evidence="2">Cobyrinic acid a,c-diamide synthase</fullName>
    </submittedName>
</protein>
<comment type="caution">
    <text evidence="2">The sequence shown here is derived from an EMBL/GenBank/DDBJ whole genome shotgun (WGS) entry which is preliminary data.</text>
</comment>
<dbReference type="AlphaFoldDB" id="Q4C996"/>
<name>Q4C996_CROWT</name>
<evidence type="ECO:0000259" key="1">
    <source>
        <dbReference type="Pfam" id="PF01656"/>
    </source>
</evidence>
<dbReference type="Gene3D" id="3.40.50.300">
    <property type="entry name" value="P-loop containing nucleotide triphosphate hydrolases"/>
    <property type="match status" value="1"/>
</dbReference>
<evidence type="ECO:0000313" key="2">
    <source>
        <dbReference type="EMBL" id="EAM53390.1"/>
    </source>
</evidence>
<dbReference type="RefSeq" id="WP_007303686.1">
    <property type="nucleotide sequence ID" value="NZ_AADV02000001.1"/>
</dbReference>
<proteinExistence type="predicted"/>
<dbReference type="EMBL" id="AADV02000001">
    <property type="protein sequence ID" value="EAM53390.1"/>
    <property type="molecule type" value="Genomic_DNA"/>
</dbReference>
<dbReference type="PANTHER" id="PTHR13696">
    <property type="entry name" value="P-LOOP CONTAINING NUCLEOSIDE TRIPHOSPHATE HYDROLASE"/>
    <property type="match status" value="1"/>
</dbReference>
<accession>Q4C996</accession>
<dbReference type="Proteomes" id="UP000003922">
    <property type="component" value="Unassembled WGS sequence"/>
</dbReference>
<reference evidence="2" key="1">
    <citation type="submission" date="2004-02" db="EMBL/GenBank/DDBJ databases">
        <authorList>
            <consortium name="DOE Joint Genome Institute"/>
        </authorList>
    </citation>
    <scope>NUCLEOTIDE SEQUENCE [LARGE SCALE GENOMIC DNA]</scope>
    <source>
        <strain evidence="2">WH 8501</strain>
    </source>
</reference>
<dbReference type="InterPro" id="IPR002586">
    <property type="entry name" value="CobQ/CobB/MinD/ParA_Nub-bd_dom"/>
</dbReference>
<dbReference type="CDD" id="cd02042">
    <property type="entry name" value="ParAB_family"/>
    <property type="match status" value="1"/>
</dbReference>
<dbReference type="OrthoDB" id="69313at2"/>
<sequence>MIISFNNLKGGCGKSTSSVHICRYLLDKGYLVALVDSDSQATSSRWMEQLNEGIVKPKVFRLTDPDLIIDELPLIARNMDYTIIDGAGGLAEVQRATLLLADVVLIPIQPSFLDIDASEEMIKAVRRARTIRNGLPLAYTFLTRIVPNTLLLKDSLEFLKTFEDVPLLSTVIPQRQIAADVMGQGYTLFDEKSRPAKDLVKAYTNLFREVLDGSSHHSPS</sequence>
<dbReference type="InterPro" id="IPR050678">
    <property type="entry name" value="DNA_Partitioning_ATPase"/>
</dbReference>
<dbReference type="InterPro" id="IPR027417">
    <property type="entry name" value="P-loop_NTPase"/>
</dbReference>
<feature type="domain" description="CobQ/CobB/MinD/ParA nucleotide binding" evidence="1">
    <location>
        <begin position="3"/>
        <end position="180"/>
    </location>
</feature>
<evidence type="ECO:0000313" key="3">
    <source>
        <dbReference type="Proteomes" id="UP000003922"/>
    </source>
</evidence>